<gene>
    <name evidence="1" type="ORF">LCGC14_1479370</name>
</gene>
<sequence length="65" mass="7955">MKKSLFEIVKKFVKFNGIYCKYYCQYKRGKECVLFYETTGYNWGKDLAVRVKKCIKYFGKEKREK</sequence>
<name>A0A0F9MBP0_9ZZZZ</name>
<evidence type="ECO:0000313" key="1">
    <source>
        <dbReference type="EMBL" id="KKM66617.1"/>
    </source>
</evidence>
<reference evidence="1" key="1">
    <citation type="journal article" date="2015" name="Nature">
        <title>Complex archaea that bridge the gap between prokaryotes and eukaryotes.</title>
        <authorList>
            <person name="Spang A."/>
            <person name="Saw J.H."/>
            <person name="Jorgensen S.L."/>
            <person name="Zaremba-Niedzwiedzka K."/>
            <person name="Martijn J."/>
            <person name="Lind A.E."/>
            <person name="van Eijk R."/>
            <person name="Schleper C."/>
            <person name="Guy L."/>
            <person name="Ettema T.J."/>
        </authorList>
    </citation>
    <scope>NUCLEOTIDE SEQUENCE</scope>
</reference>
<dbReference type="EMBL" id="LAZR01010494">
    <property type="protein sequence ID" value="KKM66617.1"/>
    <property type="molecule type" value="Genomic_DNA"/>
</dbReference>
<comment type="caution">
    <text evidence="1">The sequence shown here is derived from an EMBL/GenBank/DDBJ whole genome shotgun (WGS) entry which is preliminary data.</text>
</comment>
<proteinExistence type="predicted"/>
<protein>
    <submittedName>
        <fullName evidence="1">Uncharacterized protein</fullName>
    </submittedName>
</protein>
<accession>A0A0F9MBP0</accession>
<organism evidence="1">
    <name type="scientific">marine sediment metagenome</name>
    <dbReference type="NCBI Taxonomy" id="412755"/>
    <lineage>
        <taxon>unclassified sequences</taxon>
        <taxon>metagenomes</taxon>
        <taxon>ecological metagenomes</taxon>
    </lineage>
</organism>
<dbReference type="AlphaFoldDB" id="A0A0F9MBP0"/>